<accession>A0A679IM58</accession>
<dbReference type="RefSeq" id="WP_232061247.1">
    <property type="nucleotide sequence ID" value="NZ_AP022822.1"/>
</dbReference>
<gene>
    <name evidence="3" type="ORF">EsVE80_03670</name>
</gene>
<evidence type="ECO:0000259" key="2">
    <source>
        <dbReference type="Pfam" id="PF17802"/>
    </source>
</evidence>
<keyword evidence="1" id="KW-0812">Transmembrane</keyword>
<dbReference type="Proteomes" id="UP000502998">
    <property type="component" value="Chromosome"/>
</dbReference>
<dbReference type="EMBL" id="AP022822">
    <property type="protein sequence ID" value="BCA84844.1"/>
    <property type="molecule type" value="Genomic_DNA"/>
</dbReference>
<evidence type="ECO:0000313" key="3">
    <source>
        <dbReference type="EMBL" id="BCA84844.1"/>
    </source>
</evidence>
<feature type="domain" description="SpaA-like prealbumin fold" evidence="2">
    <location>
        <begin position="1210"/>
        <end position="1297"/>
    </location>
</feature>
<dbReference type="InterPro" id="IPR041033">
    <property type="entry name" value="SpaA_PFL_dom_1"/>
</dbReference>
<evidence type="ECO:0000313" key="4">
    <source>
        <dbReference type="Proteomes" id="UP000502998"/>
    </source>
</evidence>
<protein>
    <recommendedName>
        <fullName evidence="2">SpaA-like prealbumin fold domain-containing protein</fullName>
    </recommendedName>
</protein>
<dbReference type="SUPFAM" id="SSF49401">
    <property type="entry name" value="Bacterial adhesins"/>
    <property type="match status" value="1"/>
</dbReference>
<organism evidence="3 4">
    <name type="scientific">Enterococcus saigonensis</name>
    <dbReference type="NCBI Taxonomy" id="1805431"/>
    <lineage>
        <taxon>Bacteria</taxon>
        <taxon>Bacillati</taxon>
        <taxon>Bacillota</taxon>
        <taxon>Bacilli</taxon>
        <taxon>Lactobacillales</taxon>
        <taxon>Enterococcaceae</taxon>
        <taxon>Enterococcus</taxon>
    </lineage>
</organism>
<dbReference type="InterPro" id="IPR008966">
    <property type="entry name" value="Adhesion_dom_sf"/>
</dbReference>
<name>A0A679IM58_9ENTE</name>
<reference evidence="3 4" key="1">
    <citation type="submission" date="2020-02" db="EMBL/GenBank/DDBJ databases">
        <title>Characterization of vanA genotype vancomycin-resistant Enterococcus saigonensis VE80.</title>
        <authorList>
            <person name="Harada T."/>
            <person name="Motooka D."/>
            <person name="Nakamura S."/>
            <person name="Yamamoto Y."/>
            <person name="Kawahara R."/>
            <person name="Kawatsu K."/>
        </authorList>
    </citation>
    <scope>NUCLEOTIDE SEQUENCE [LARGE SCALE GENOMIC DNA]</scope>
    <source>
        <strain evidence="3 4">VE80</strain>
    </source>
</reference>
<proteinExistence type="predicted"/>
<evidence type="ECO:0000256" key="1">
    <source>
        <dbReference type="SAM" id="Phobius"/>
    </source>
</evidence>
<dbReference type="Gene3D" id="2.60.40.10">
    <property type="entry name" value="Immunoglobulins"/>
    <property type="match status" value="1"/>
</dbReference>
<keyword evidence="1" id="KW-0472">Membrane</keyword>
<feature type="transmembrane region" description="Helical" evidence="1">
    <location>
        <begin position="1463"/>
        <end position="1484"/>
    </location>
</feature>
<keyword evidence="4" id="KW-1185">Reference proteome</keyword>
<dbReference type="InterPro" id="IPR013783">
    <property type="entry name" value="Ig-like_fold"/>
</dbReference>
<dbReference type="KEGG" id="esg:EsVE80_03670"/>
<sequence length="1490" mass="168748">MFTWRPKATTNKNYLISNSFLKVDYKVEVHGSNQLVWTFHYEKNTGTTATQFAIKLSDTTVIHDMTGDNFFRENDWLKEKNESKETLGTMKGQGEFTFTTTIDAQPTIHFDLLQKDTKANYTLAAAEQTHQLTNPHQKAEKQVTEETLTAIKPKAATPITINMPTDLSGWPIDKVSFETKQGNEDWQSIEGIQPPFIFPDTSVRVHYHFNLDEFFLTPAGAKIKKDIDANEGKERNFEFSFEISGDIYLEADIKENLTIDGEKRGEFTITKNGGEDGENHLWTVTFNNENWNKENVQGEMNLTSLIVIKEVTENIDIMINKDAEIKETIQIQPVKNEYSLQKGVSKEPRKITIEKEDYHLVEWEITVTPGRDKKDPSKFLPIKDLRIIDEDITTLYPDSGSKAGFYLVPEALASKISQLTNFELFKLTMEVEGEEKELQAGKDYKLTYDKINDSKFSLVFYNWNDRIDTLITGPVKIQYTTILKDNHPSEVRNMAQSNIGGAHKLDATAKTEYYYDDLKKTAVSKGNGIIEWTVVYHRENKEKIDFVDELDDGIIDFSTLKVFAEIGKGQQLFPSITTTPEEYRDLITLEESNEKQFKLSFSEKIPKGRYILTYRSTHKDTKGQTLVKNKISGGDLTANYGTFTSLAVEKNVIKQILFGEEVESNFEDKTIFWSASVMTVPNAGEILINDAALRLKEGKFYKNGLAYYLNEAAKLKSEEELVTGGKFDKGINQRYLKEKGIIVAYQNGNGEFEEIPAKDITFIIDNGKLVTTDEAIKVDPDSGIAFQSDALKTGEKAAGFQLKIDGKHAGKKIWLAIATNYGNTQELIPQMPISNYLFNTIEALQGTYQGHADANTTWTNNVQVADALRKRGTLNVENSSVTWEILANTRGYAINAGDKIVDHMNVWSFDDNTTSLIQRMTLQDMQELVIYRLETTNDNEKNSSDDWYHDYKEEKLVVGEDYSIIPLKNDGKKWSEIPITDQTKDTLAQGFAISFKKNMGYAAFKISFSTQLDKTIMAAEKGNKNQILNTAALVTTSGTTKTSASVVYTKKASGVYKSAGEFDAETTEIPWTAVVNPEGAQLHNLVIEDSSQDQDIIPGKIKLYYGNLETIKEGNNYWKPQISKESEVASELYQLDYENDSFKITFIQDFVVETPLIIEYSGKPKKADQSYIENRIKINWGEKVTNSHVEKVEIRNISASGTISGDSRMLTIKKHSRSNEEALAGAKFILEKKNGDVWQKVNVSQAEDVTSNSGLLSFTGLKSGAYRIKEIQAPKGYQLFAKYAYFKLNQMKPVITDAAGNEEDSLKEHYYFATSENNLNVTLNVANEESPPLNFEAKKILQGAKGKAVFNFRIETVTDGAIAAYGYAEIKPEEKEAEIKFYSTDKKEVLIQDWRKCLDRKTKYRLVEVDMPEEFLVKYYNDTDKKESNEFIFDEQTQVITFTVINSRPQGLMPSTGGIGTQFFVIVATFLSGGAGLLAFYYWWRNRKIN</sequence>
<dbReference type="Gene3D" id="2.60.40.740">
    <property type="match status" value="1"/>
</dbReference>
<dbReference type="Pfam" id="PF17802">
    <property type="entry name" value="SpaA"/>
    <property type="match status" value="1"/>
</dbReference>
<keyword evidence="1" id="KW-1133">Transmembrane helix</keyword>